<accession>C5J761</accession>
<dbReference type="CDD" id="cd00071">
    <property type="entry name" value="GMPK"/>
    <property type="match status" value="1"/>
</dbReference>
<evidence type="ECO:0000256" key="4">
    <source>
        <dbReference type="ARBA" id="ARBA00012961"/>
    </source>
</evidence>
<gene>
    <name evidence="13 15" type="primary">gmk</name>
    <name evidence="15" type="ordered locus">MCJ_006290</name>
</gene>
<dbReference type="EMBL" id="FM864216">
    <property type="protein sequence ID" value="CAT05324.1"/>
    <property type="molecule type" value="Genomic_DNA"/>
</dbReference>
<evidence type="ECO:0000256" key="8">
    <source>
        <dbReference type="ARBA" id="ARBA00022741"/>
    </source>
</evidence>
<dbReference type="InterPro" id="IPR008145">
    <property type="entry name" value="GK/Ca_channel_bsu"/>
</dbReference>
<dbReference type="FunFam" id="3.30.63.10:FF:000005">
    <property type="entry name" value="Guanylate kinase"/>
    <property type="match status" value="1"/>
</dbReference>
<keyword evidence="7 13" id="KW-0808">Transferase</keyword>
<evidence type="ECO:0000256" key="2">
    <source>
        <dbReference type="ARBA" id="ARBA00004496"/>
    </source>
</evidence>
<evidence type="ECO:0000256" key="11">
    <source>
        <dbReference type="ARBA" id="ARBA00030128"/>
    </source>
</evidence>
<name>C5J761_MESCH</name>
<keyword evidence="9 13" id="KW-0418">Kinase</keyword>
<dbReference type="Gene3D" id="3.30.63.10">
    <property type="entry name" value="Guanylate Kinase phosphate binding domain"/>
    <property type="match status" value="1"/>
</dbReference>
<dbReference type="InterPro" id="IPR017665">
    <property type="entry name" value="Guanylate_kinase"/>
</dbReference>
<dbReference type="Gene3D" id="3.40.50.300">
    <property type="entry name" value="P-loop containing nucleotide triphosphate hydrolases"/>
    <property type="match status" value="1"/>
</dbReference>
<dbReference type="EC" id="2.7.4.8" evidence="4 13"/>
<evidence type="ECO:0000256" key="10">
    <source>
        <dbReference type="ARBA" id="ARBA00022840"/>
    </source>
</evidence>
<evidence type="ECO:0000313" key="15">
    <source>
        <dbReference type="EMBL" id="CAT05324.1"/>
    </source>
</evidence>
<dbReference type="Pfam" id="PF00625">
    <property type="entry name" value="Guanylate_kin"/>
    <property type="match status" value="1"/>
</dbReference>
<evidence type="ECO:0000256" key="7">
    <source>
        <dbReference type="ARBA" id="ARBA00022679"/>
    </source>
</evidence>
<evidence type="ECO:0000256" key="12">
    <source>
        <dbReference type="ARBA" id="ARBA00048594"/>
    </source>
</evidence>
<comment type="subcellular location">
    <subcellularLocation>
        <location evidence="2 13">Cytoplasm</location>
    </subcellularLocation>
</comment>
<dbReference type="GO" id="GO:0005524">
    <property type="term" value="F:ATP binding"/>
    <property type="evidence" value="ECO:0007669"/>
    <property type="project" value="UniProtKB-UniRule"/>
</dbReference>
<sequence>MSKLVILVGPSGVGKGTIESILFKNKNLKLKLSISATTRAKRPTEQDGINYYFLDKQDFENRIKNDEFLEWNAHFDNYYGTLKSQIKDIQNQGFLPLLEIDTNGAIKIIEKFKKEGKENDLLTIFILPPSLQVLKERIKNRLTETDEEIAKRLQKAKEEILQKHFFQYHVVNEDLNSCVAKIEKILLDNRKESK</sequence>
<dbReference type="PROSITE" id="PS50052">
    <property type="entry name" value="GUANYLATE_KINASE_2"/>
    <property type="match status" value="1"/>
</dbReference>
<feature type="binding site" evidence="13">
    <location>
        <begin position="9"/>
        <end position="16"/>
    </location>
    <ligand>
        <name>ATP</name>
        <dbReference type="ChEBI" id="CHEBI:30616"/>
    </ligand>
</feature>
<comment type="catalytic activity">
    <reaction evidence="12 13">
        <text>GMP + ATP = GDP + ADP</text>
        <dbReference type="Rhea" id="RHEA:20780"/>
        <dbReference type="ChEBI" id="CHEBI:30616"/>
        <dbReference type="ChEBI" id="CHEBI:58115"/>
        <dbReference type="ChEBI" id="CHEBI:58189"/>
        <dbReference type="ChEBI" id="CHEBI:456216"/>
        <dbReference type="EC" id="2.7.4.8"/>
    </reaction>
</comment>
<keyword evidence="10 13" id="KW-0067">ATP-binding</keyword>
<evidence type="ECO:0000256" key="6">
    <source>
        <dbReference type="ARBA" id="ARBA00022490"/>
    </source>
</evidence>
<dbReference type="Proteomes" id="UP000001491">
    <property type="component" value="Chromosome"/>
</dbReference>
<reference evidence="16" key="1">
    <citation type="journal article" date="2009" name="BMC Bioinformatics">
        <title>The Mycoplasma conjunctivae genome sequencing, annotation and analysis.</title>
        <authorList>
            <person name="Calderon-Copete S.P."/>
            <person name="Wigger G."/>
            <person name="Wunderlin C."/>
            <person name="Schmidheini T."/>
            <person name="Frey J."/>
            <person name="Quail M.A."/>
            <person name="Falquet L."/>
        </authorList>
    </citation>
    <scope>NUCLEOTIDE SEQUENCE [LARGE SCALE GENOMIC DNA]</scope>
    <source>
        <strain evidence="16">ATCC 25834 / NCTC 10147 / HRC/581</strain>
    </source>
</reference>
<proteinExistence type="inferred from homology"/>
<keyword evidence="8 13" id="KW-0547">Nucleotide-binding</keyword>
<dbReference type="HAMAP" id="MF_00328">
    <property type="entry name" value="Guanylate_kinase"/>
    <property type="match status" value="1"/>
</dbReference>
<dbReference type="PANTHER" id="PTHR23117">
    <property type="entry name" value="GUANYLATE KINASE-RELATED"/>
    <property type="match status" value="1"/>
</dbReference>
<dbReference type="GO" id="GO:0005829">
    <property type="term" value="C:cytosol"/>
    <property type="evidence" value="ECO:0007669"/>
    <property type="project" value="TreeGrafter"/>
</dbReference>
<dbReference type="SMART" id="SM00072">
    <property type="entry name" value="GuKc"/>
    <property type="match status" value="1"/>
</dbReference>
<feature type="domain" description="Guanylate kinase-like" evidence="14">
    <location>
        <begin position="2"/>
        <end position="187"/>
    </location>
</feature>
<keyword evidence="16" id="KW-1185">Reference proteome</keyword>
<evidence type="ECO:0000313" key="16">
    <source>
        <dbReference type="Proteomes" id="UP000001491"/>
    </source>
</evidence>
<evidence type="ECO:0000256" key="3">
    <source>
        <dbReference type="ARBA" id="ARBA00005790"/>
    </source>
</evidence>
<dbReference type="eggNOG" id="COG0194">
    <property type="taxonomic scope" value="Bacteria"/>
</dbReference>
<dbReference type="PANTHER" id="PTHR23117:SF13">
    <property type="entry name" value="GUANYLATE KINASE"/>
    <property type="match status" value="1"/>
</dbReference>
<keyword evidence="6 13" id="KW-0963">Cytoplasm</keyword>
<evidence type="ECO:0000256" key="9">
    <source>
        <dbReference type="ARBA" id="ARBA00022777"/>
    </source>
</evidence>
<dbReference type="InterPro" id="IPR008144">
    <property type="entry name" value="Guanylate_kin-like_dom"/>
</dbReference>
<evidence type="ECO:0000259" key="14">
    <source>
        <dbReference type="PROSITE" id="PS50052"/>
    </source>
</evidence>
<dbReference type="GO" id="GO:0004385">
    <property type="term" value="F:GMP kinase activity"/>
    <property type="evidence" value="ECO:0007669"/>
    <property type="project" value="UniProtKB-UniRule"/>
</dbReference>
<dbReference type="SUPFAM" id="SSF52540">
    <property type="entry name" value="P-loop containing nucleoside triphosphate hydrolases"/>
    <property type="match status" value="1"/>
</dbReference>
<dbReference type="KEGG" id="mco:MCJ_006290"/>
<evidence type="ECO:0000256" key="5">
    <source>
        <dbReference type="ARBA" id="ARBA00016296"/>
    </source>
</evidence>
<dbReference type="PROSITE" id="PS00856">
    <property type="entry name" value="GUANYLATE_KINASE_1"/>
    <property type="match status" value="1"/>
</dbReference>
<dbReference type="NCBIfam" id="TIGR03263">
    <property type="entry name" value="guanyl_kin"/>
    <property type="match status" value="1"/>
</dbReference>
<dbReference type="AlphaFoldDB" id="C5J761"/>
<dbReference type="InterPro" id="IPR027417">
    <property type="entry name" value="P-loop_NTPase"/>
</dbReference>
<comment type="similarity">
    <text evidence="3 13">Belongs to the guanylate kinase family.</text>
</comment>
<dbReference type="InterPro" id="IPR020590">
    <property type="entry name" value="Guanylate_kinase_CS"/>
</dbReference>
<evidence type="ECO:0000256" key="1">
    <source>
        <dbReference type="ARBA" id="ARBA00003531"/>
    </source>
</evidence>
<protein>
    <recommendedName>
        <fullName evidence="5 13">Guanylate kinase</fullName>
        <ecNumber evidence="4 13">2.7.4.8</ecNumber>
    </recommendedName>
    <alternativeName>
        <fullName evidence="11 13">GMP kinase</fullName>
    </alternativeName>
</protein>
<comment type="function">
    <text evidence="1 13">Essential for recycling GMP and indirectly, cGMP.</text>
</comment>
<dbReference type="HOGENOM" id="CLU_001715_1_1_14"/>
<evidence type="ECO:0000256" key="13">
    <source>
        <dbReference type="HAMAP-Rule" id="MF_00328"/>
    </source>
</evidence>
<organism evidence="15 16">
    <name type="scientific">Mesomycoplasma conjunctivae (strain ATCC 25834 / NCTC 10147 / HRC/581)</name>
    <name type="common">Mycoplasma conjunctivae</name>
    <dbReference type="NCBI Taxonomy" id="572263"/>
    <lineage>
        <taxon>Bacteria</taxon>
        <taxon>Bacillati</taxon>
        <taxon>Mycoplasmatota</taxon>
        <taxon>Mycoplasmoidales</taxon>
        <taxon>Metamycoplasmataceae</taxon>
        <taxon>Mesomycoplasma</taxon>
    </lineage>
</organism>